<organism evidence="1 2">
    <name type="scientific">Roseimaritima multifibrata</name>
    <dbReference type="NCBI Taxonomy" id="1930274"/>
    <lineage>
        <taxon>Bacteria</taxon>
        <taxon>Pseudomonadati</taxon>
        <taxon>Planctomycetota</taxon>
        <taxon>Planctomycetia</taxon>
        <taxon>Pirellulales</taxon>
        <taxon>Pirellulaceae</taxon>
        <taxon>Roseimaritima</taxon>
    </lineage>
</organism>
<gene>
    <name evidence="1" type="ORF">FF011L_00320</name>
</gene>
<reference evidence="1 2" key="1">
    <citation type="submission" date="2019-02" db="EMBL/GenBank/DDBJ databases">
        <title>Deep-cultivation of Planctomycetes and their phenomic and genomic characterization uncovers novel biology.</title>
        <authorList>
            <person name="Wiegand S."/>
            <person name="Jogler M."/>
            <person name="Boedeker C."/>
            <person name="Pinto D."/>
            <person name="Vollmers J."/>
            <person name="Rivas-Marin E."/>
            <person name="Kohn T."/>
            <person name="Peeters S.H."/>
            <person name="Heuer A."/>
            <person name="Rast P."/>
            <person name="Oberbeckmann S."/>
            <person name="Bunk B."/>
            <person name="Jeske O."/>
            <person name="Meyerdierks A."/>
            <person name="Storesund J.E."/>
            <person name="Kallscheuer N."/>
            <person name="Luecker S."/>
            <person name="Lage O.M."/>
            <person name="Pohl T."/>
            <person name="Merkel B.J."/>
            <person name="Hornburger P."/>
            <person name="Mueller R.-W."/>
            <person name="Bruemmer F."/>
            <person name="Labrenz M."/>
            <person name="Spormann A.M."/>
            <person name="Op den Camp H."/>
            <person name="Overmann J."/>
            <person name="Amann R."/>
            <person name="Jetten M.S.M."/>
            <person name="Mascher T."/>
            <person name="Medema M.H."/>
            <person name="Devos D.P."/>
            <person name="Kaster A.-K."/>
            <person name="Ovreas L."/>
            <person name="Rohde M."/>
            <person name="Galperin M.Y."/>
            <person name="Jogler C."/>
        </authorList>
    </citation>
    <scope>NUCLEOTIDE SEQUENCE [LARGE SCALE GENOMIC DNA]</scope>
    <source>
        <strain evidence="1 2">FF011L</strain>
    </source>
</reference>
<protein>
    <submittedName>
        <fullName evidence="1">Uncharacterized protein</fullName>
    </submittedName>
</protein>
<dbReference type="EMBL" id="CP036262">
    <property type="protein sequence ID" value="QDS91303.1"/>
    <property type="molecule type" value="Genomic_DNA"/>
</dbReference>
<evidence type="ECO:0000313" key="1">
    <source>
        <dbReference type="EMBL" id="QDS91303.1"/>
    </source>
</evidence>
<dbReference type="Proteomes" id="UP000320672">
    <property type="component" value="Chromosome"/>
</dbReference>
<proteinExistence type="predicted"/>
<accession>A0A517M8U4</accession>
<sequence length="70" mass="7578">MPRTRFAPIDRLLIADTLCVSSPTDSGSTGSIRAVDLPSPLSDTYDDATFRAWLRAAPPSRLTNTARSRA</sequence>
<dbReference type="KEGG" id="rml:FF011L_00320"/>
<keyword evidence="2" id="KW-1185">Reference proteome</keyword>
<dbReference type="AlphaFoldDB" id="A0A517M8U4"/>
<evidence type="ECO:0000313" key="2">
    <source>
        <dbReference type="Proteomes" id="UP000320672"/>
    </source>
</evidence>
<name>A0A517M8U4_9BACT</name>